<reference evidence="1" key="2">
    <citation type="submission" date="2020-07" db="EMBL/GenBank/DDBJ databases">
        <authorList>
            <person name="Vera ALvarez R."/>
            <person name="Arias-Moreno D.M."/>
            <person name="Jimenez-Jacinto V."/>
            <person name="Jimenez-Bremont J.F."/>
            <person name="Swaminathan K."/>
            <person name="Moose S.P."/>
            <person name="Guerrero-Gonzalez M.L."/>
            <person name="Marino-Ramirez L."/>
            <person name="Landsman D."/>
            <person name="Rodriguez-Kessler M."/>
            <person name="Delgado-Sanchez P."/>
        </authorList>
    </citation>
    <scope>NUCLEOTIDE SEQUENCE</scope>
    <source>
        <tissue evidence="1">Cladode</tissue>
    </source>
</reference>
<protein>
    <submittedName>
        <fullName evidence="1">Uncharacterized protein</fullName>
    </submittedName>
</protein>
<evidence type="ECO:0000313" key="1">
    <source>
        <dbReference type="EMBL" id="MBA4650079.1"/>
    </source>
</evidence>
<reference evidence="1" key="1">
    <citation type="journal article" date="2013" name="J. Plant Res.">
        <title>Effect of fungi and light on seed germination of three Opuntia species from semiarid lands of central Mexico.</title>
        <authorList>
            <person name="Delgado-Sanchez P."/>
            <person name="Jimenez-Bremont J.F."/>
            <person name="Guerrero-Gonzalez Mde L."/>
            <person name="Flores J."/>
        </authorList>
    </citation>
    <scope>NUCLEOTIDE SEQUENCE</scope>
    <source>
        <tissue evidence="1">Cladode</tissue>
    </source>
</reference>
<dbReference type="AlphaFoldDB" id="A0A7C8ZRS5"/>
<organism evidence="1">
    <name type="scientific">Opuntia streptacantha</name>
    <name type="common">Prickly pear cactus</name>
    <name type="synonym">Opuntia cardona</name>
    <dbReference type="NCBI Taxonomy" id="393608"/>
    <lineage>
        <taxon>Eukaryota</taxon>
        <taxon>Viridiplantae</taxon>
        <taxon>Streptophyta</taxon>
        <taxon>Embryophyta</taxon>
        <taxon>Tracheophyta</taxon>
        <taxon>Spermatophyta</taxon>
        <taxon>Magnoliopsida</taxon>
        <taxon>eudicotyledons</taxon>
        <taxon>Gunneridae</taxon>
        <taxon>Pentapetalae</taxon>
        <taxon>Caryophyllales</taxon>
        <taxon>Cactineae</taxon>
        <taxon>Cactaceae</taxon>
        <taxon>Opuntioideae</taxon>
        <taxon>Opuntia</taxon>
    </lineage>
</organism>
<accession>A0A7C8ZRS5</accession>
<sequence>MLIPLCIIFHSFLKNIHCLAFNKRIKIKRKRSPRFPVLCGHTLCSNPSQRTGIPQPWWLCTNPLRWHPMCFCSLLSLWKVQRLFMGRISNHSNALAKDCVKDPKESITINILCTSFPPCLQSKDLS</sequence>
<dbReference type="EMBL" id="GISG01163393">
    <property type="protein sequence ID" value="MBA4650079.1"/>
    <property type="molecule type" value="Transcribed_RNA"/>
</dbReference>
<name>A0A7C8ZRS5_OPUST</name>
<proteinExistence type="predicted"/>